<name>A0ABN0XTX7_9ACTN</name>
<feature type="compositionally biased region" description="Basic residues" evidence="1">
    <location>
        <begin position="119"/>
        <end position="128"/>
    </location>
</feature>
<dbReference type="EMBL" id="BAAABW010000028">
    <property type="protein sequence ID" value="GAA0372786.1"/>
    <property type="molecule type" value="Genomic_DNA"/>
</dbReference>
<proteinExistence type="predicted"/>
<gene>
    <name evidence="3" type="ORF">GCM10010319_58780</name>
</gene>
<keyword evidence="4" id="KW-1185">Reference proteome</keyword>
<protein>
    <recommendedName>
        <fullName evidence="2">DUF7848 domain-containing protein</fullName>
    </recommendedName>
</protein>
<sequence>MTTAMVRTREPVQGLRCVRNVWRFVLHRIVLHPETVTYGAQCLACDWKTEGADAPSPVQLACMKHTGRHEEHTAFWTYCRAMSYVQRAEKEDDASDESRSTGPGEGMATRGDHPTGARSRPRLRRPTRRAGTVLSVLPPDRRRPRAGRTERRRDG</sequence>
<feature type="region of interest" description="Disordered" evidence="1">
    <location>
        <begin position="87"/>
        <end position="155"/>
    </location>
</feature>
<evidence type="ECO:0000313" key="4">
    <source>
        <dbReference type="Proteomes" id="UP001500063"/>
    </source>
</evidence>
<evidence type="ECO:0000313" key="3">
    <source>
        <dbReference type="EMBL" id="GAA0372786.1"/>
    </source>
</evidence>
<organism evidence="3 4">
    <name type="scientific">Streptomyces blastmyceticus</name>
    <dbReference type="NCBI Taxonomy" id="68180"/>
    <lineage>
        <taxon>Bacteria</taxon>
        <taxon>Bacillati</taxon>
        <taxon>Actinomycetota</taxon>
        <taxon>Actinomycetes</taxon>
        <taxon>Kitasatosporales</taxon>
        <taxon>Streptomycetaceae</taxon>
        <taxon>Streptomyces</taxon>
    </lineage>
</organism>
<evidence type="ECO:0000259" key="2">
    <source>
        <dbReference type="Pfam" id="PF25232"/>
    </source>
</evidence>
<dbReference type="Pfam" id="PF25232">
    <property type="entry name" value="DUF7848"/>
    <property type="match status" value="1"/>
</dbReference>
<dbReference type="Proteomes" id="UP001500063">
    <property type="component" value="Unassembled WGS sequence"/>
</dbReference>
<reference evidence="3 4" key="1">
    <citation type="journal article" date="2019" name="Int. J. Syst. Evol. Microbiol.">
        <title>The Global Catalogue of Microorganisms (GCM) 10K type strain sequencing project: providing services to taxonomists for standard genome sequencing and annotation.</title>
        <authorList>
            <consortium name="The Broad Institute Genomics Platform"/>
            <consortium name="The Broad Institute Genome Sequencing Center for Infectious Disease"/>
            <person name="Wu L."/>
            <person name="Ma J."/>
        </authorList>
    </citation>
    <scope>NUCLEOTIDE SEQUENCE [LARGE SCALE GENOMIC DNA]</scope>
    <source>
        <strain evidence="3 4">JCM 4565</strain>
    </source>
</reference>
<accession>A0ABN0XTX7</accession>
<comment type="caution">
    <text evidence="3">The sequence shown here is derived from an EMBL/GenBank/DDBJ whole genome shotgun (WGS) entry which is preliminary data.</text>
</comment>
<feature type="domain" description="DUF7848" evidence="2">
    <location>
        <begin position="19"/>
        <end position="77"/>
    </location>
</feature>
<dbReference type="InterPro" id="IPR057170">
    <property type="entry name" value="DUF7848"/>
</dbReference>
<evidence type="ECO:0000256" key="1">
    <source>
        <dbReference type="SAM" id="MobiDB-lite"/>
    </source>
</evidence>